<protein>
    <submittedName>
        <fullName evidence="2">Putative lipoprotein</fullName>
    </submittedName>
</protein>
<name>A0A806JZ73_9BACT</name>
<dbReference type="SUPFAM" id="SSF69593">
    <property type="entry name" value="Glycerol-3-phosphate (1)-acyltransferase"/>
    <property type="match status" value="1"/>
</dbReference>
<accession>A0A806JZ73</accession>
<sequence length="148" mass="16293">MPSEPVVIGLWHQDLPACLAAFKGRNIAVLISRSRDGGKFAKLSERLGYNVFRGSSSRGQSEVRHLLKSLRNGFSAGMALDGPKGPALTAKPGAEWLAKKTGVPLVKICVKYSRAFRLKSWDKTFIPLPFSNVYIDFDQKSQDISTLL</sequence>
<dbReference type="Pfam" id="PF04028">
    <property type="entry name" value="DUF374"/>
    <property type="match status" value="1"/>
</dbReference>
<proteinExistence type="predicted"/>
<dbReference type="InterPro" id="IPR007172">
    <property type="entry name" value="DUF374"/>
</dbReference>
<evidence type="ECO:0000259" key="1">
    <source>
        <dbReference type="Pfam" id="PF04028"/>
    </source>
</evidence>
<dbReference type="EMBL" id="JQ844192">
    <property type="protein sequence ID" value="AGS52408.1"/>
    <property type="molecule type" value="Genomic_DNA"/>
</dbReference>
<organism evidence="2">
    <name type="scientific">uncultured bacterium contig00085</name>
    <dbReference type="NCBI Taxonomy" id="1181558"/>
    <lineage>
        <taxon>Bacteria</taxon>
        <taxon>environmental samples</taxon>
    </lineage>
</organism>
<keyword evidence="2" id="KW-0449">Lipoprotein</keyword>
<feature type="domain" description="DUF374" evidence="1">
    <location>
        <begin position="22"/>
        <end position="87"/>
    </location>
</feature>
<dbReference type="AlphaFoldDB" id="A0A806JZ73"/>
<evidence type="ECO:0000313" key="2">
    <source>
        <dbReference type="EMBL" id="AGS52408.1"/>
    </source>
</evidence>
<reference evidence="2" key="1">
    <citation type="submission" date="2012-03" db="EMBL/GenBank/DDBJ databases">
        <title>Functional metagenomics reveals considerable lignocellulase gene clusters in the gut microbiome of a wood-feeding higher termite.</title>
        <authorList>
            <person name="Liu N."/>
        </authorList>
    </citation>
    <scope>NUCLEOTIDE SEQUENCE</scope>
</reference>